<gene>
    <name evidence="2" type="ORF">HED55_25245</name>
</gene>
<keyword evidence="3" id="KW-1185">Reference proteome</keyword>
<feature type="transmembrane region" description="Helical" evidence="1">
    <location>
        <begin position="185"/>
        <end position="204"/>
    </location>
</feature>
<feature type="transmembrane region" description="Helical" evidence="1">
    <location>
        <begin position="154"/>
        <end position="173"/>
    </location>
</feature>
<reference evidence="2 3" key="1">
    <citation type="submission" date="2020-03" db="EMBL/GenBank/DDBJ databases">
        <title>Whole genome sequencing of clinical and environmental type strains of Ochrobactrum.</title>
        <authorList>
            <person name="Dharne M."/>
        </authorList>
    </citation>
    <scope>NUCLEOTIDE SEQUENCE [LARGE SCALE GENOMIC DNA]</scope>
    <source>
        <strain evidence="2 3">CIP 109452</strain>
    </source>
</reference>
<feature type="transmembrane region" description="Helical" evidence="1">
    <location>
        <begin position="52"/>
        <end position="76"/>
    </location>
</feature>
<comment type="caution">
    <text evidence="2">The sequence shown here is derived from an EMBL/GenBank/DDBJ whole genome shotgun (WGS) entry which is preliminary data.</text>
</comment>
<dbReference type="Proteomes" id="UP000704467">
    <property type="component" value="Unassembled WGS sequence"/>
</dbReference>
<organism evidence="2 3">
    <name type="scientific">Brucella haematophila</name>
    <dbReference type="NCBI Taxonomy" id="419474"/>
    <lineage>
        <taxon>Bacteria</taxon>
        <taxon>Pseudomonadati</taxon>
        <taxon>Pseudomonadota</taxon>
        <taxon>Alphaproteobacteria</taxon>
        <taxon>Hyphomicrobiales</taxon>
        <taxon>Brucellaceae</taxon>
        <taxon>Brucella/Ochrobactrum group</taxon>
        <taxon>Brucella</taxon>
    </lineage>
</organism>
<feature type="transmembrane region" description="Helical" evidence="1">
    <location>
        <begin position="323"/>
        <end position="345"/>
    </location>
</feature>
<accession>A0ABX1DQR3</accession>
<feature type="transmembrane region" description="Helical" evidence="1">
    <location>
        <begin position="21"/>
        <end position="40"/>
    </location>
</feature>
<dbReference type="EMBL" id="JAAVLN010000003">
    <property type="protein sequence ID" value="NKC05264.1"/>
    <property type="molecule type" value="Genomic_DNA"/>
</dbReference>
<evidence type="ECO:0000313" key="3">
    <source>
        <dbReference type="Proteomes" id="UP000704467"/>
    </source>
</evidence>
<keyword evidence="1" id="KW-0472">Membrane</keyword>
<keyword evidence="1" id="KW-0812">Transmembrane</keyword>
<evidence type="ECO:0000256" key="1">
    <source>
        <dbReference type="SAM" id="Phobius"/>
    </source>
</evidence>
<keyword evidence="1" id="KW-1133">Transmembrane helix</keyword>
<proteinExistence type="predicted"/>
<protein>
    <submittedName>
        <fullName evidence="2">Uncharacterized protein</fullName>
    </submittedName>
</protein>
<evidence type="ECO:0000313" key="2">
    <source>
        <dbReference type="EMBL" id="NKC05264.1"/>
    </source>
</evidence>
<feature type="transmembrane region" description="Helical" evidence="1">
    <location>
        <begin position="259"/>
        <end position="279"/>
    </location>
</feature>
<sequence>MTMFKDIDGLLSQMGRLLVRFWPQLLLIGAVGFVARDLLMNAAVATGLRFPLGGMVILSLVVLVKLLVFVTMFAVLRPGLPALVGLRESASKGASPRKDDKRGDRMLMVTAAAILPFFCLLCRLGFLGDTVREYSRLALDRVALGRKIQIFDLVRSRSLIAAIVLCWIIRWAAKKGADKTQSPWLRLLIVAADASWIFIGLYALDKWKDDFIAWLGAGSFLEYLEAQALWFSIEAYAAAPDFVPVEFRQPGFIEQAQALFFYALLPFVWLVMTSIIYGYDLSAKRAIIPPLPSRVTTLRGWLRDFIAHYLGGYRSRYRPVWTCLRLVFGAGLGTLLSFIVFYKVISWGGAWIWFGTTHILGPYDIETWQRISDILVILIGSPSELDGGIVLDAVRVALLAAVLEYSVAGGLSSVTSKPGSAAARPA</sequence>
<name>A0ABX1DQR3_9HYPH</name>
<feature type="transmembrane region" description="Helical" evidence="1">
    <location>
        <begin position="106"/>
        <end position="126"/>
    </location>
</feature>